<feature type="binding site" evidence="5">
    <location>
        <begin position="93"/>
        <end position="96"/>
    </location>
    <ligand>
        <name>5-phospho-alpha-D-ribose 1-diphosphate</name>
        <dbReference type="ChEBI" id="CHEBI:58017"/>
    </ligand>
</feature>
<comment type="pathway">
    <text evidence="5">Amino-acid biosynthesis; L-tryptophan biosynthesis; L-tryptophan from chorismate: step 2/5.</text>
</comment>
<gene>
    <name evidence="5" type="primary">trpD</name>
    <name evidence="8" type="ORF">PFR_JS23_685</name>
</gene>
<dbReference type="InterPro" id="IPR017459">
    <property type="entry name" value="Glycosyl_Trfase_fam3_N_dom"/>
</dbReference>
<keyword evidence="1 5" id="KW-0328">Glycosyltransferase</keyword>
<feature type="binding site" evidence="5">
    <location>
        <position position="83"/>
    </location>
    <ligand>
        <name>5-phospho-alpha-D-ribose 1-diphosphate</name>
        <dbReference type="ChEBI" id="CHEBI:58017"/>
    </ligand>
</feature>
<sequence>MAQFTWASVLTGLLEHDDMDAAEVSWAMDQILSNNASPVQVAGFLVALRAKGETVGEIRGMADVMLDKAVSLKMPNDAVDVVGSGGDRANTVNISTMAAIVAAASGRPVIKHGNRAASSMSGTADCLEALGLVIDIDPAKQPQVFDQAGISFLFAPLYHASLRFAAPARKELGIQTTFNFLGPLANPARPQAQAIGVANFRMAGLVAGVLADRGNRGLVFHGKDGLDELTTTGETDIWLIRDGAVHQTTLDPAALGLAPARPSDLVGGDPAHNAQVARDVFAGQTGPVRDIVGLNAAAAMLAFDGPNFTEPLVDQMRPRLEEAFTTISQGRATELLERWVAISHEVAGV</sequence>
<dbReference type="UniPathway" id="UPA00035">
    <property type="reaction ID" value="UER00041"/>
</dbReference>
<dbReference type="InterPro" id="IPR000312">
    <property type="entry name" value="Glycosyl_Trfase_fam3"/>
</dbReference>
<dbReference type="SUPFAM" id="SSF47648">
    <property type="entry name" value="Nucleoside phosphorylase/phosphoribosyltransferase N-terminal domain"/>
    <property type="match status" value="1"/>
</dbReference>
<comment type="catalytic activity">
    <reaction evidence="5">
        <text>N-(5-phospho-beta-D-ribosyl)anthranilate + diphosphate = 5-phospho-alpha-D-ribose 1-diphosphate + anthranilate</text>
        <dbReference type="Rhea" id="RHEA:11768"/>
        <dbReference type="ChEBI" id="CHEBI:16567"/>
        <dbReference type="ChEBI" id="CHEBI:18277"/>
        <dbReference type="ChEBI" id="CHEBI:33019"/>
        <dbReference type="ChEBI" id="CHEBI:58017"/>
        <dbReference type="EC" id="2.4.2.18"/>
    </reaction>
</comment>
<evidence type="ECO:0000259" key="6">
    <source>
        <dbReference type="Pfam" id="PF00591"/>
    </source>
</evidence>
<dbReference type="GO" id="GO:0000287">
    <property type="term" value="F:magnesium ion binding"/>
    <property type="evidence" value="ECO:0007669"/>
    <property type="project" value="UniProtKB-UniRule"/>
</dbReference>
<evidence type="ECO:0000256" key="4">
    <source>
        <dbReference type="ARBA" id="ARBA00023141"/>
    </source>
</evidence>
<feature type="binding site" evidence="5">
    <location>
        <position position="91"/>
    </location>
    <ligand>
        <name>5-phospho-alpha-D-ribose 1-diphosphate</name>
        <dbReference type="ChEBI" id="CHEBI:58017"/>
    </ligand>
</feature>
<evidence type="ECO:0000256" key="5">
    <source>
        <dbReference type="HAMAP-Rule" id="MF_00211"/>
    </source>
</evidence>
<dbReference type="InterPro" id="IPR035902">
    <property type="entry name" value="Nuc_phospho_transferase"/>
</dbReference>
<feature type="binding site" evidence="5">
    <location>
        <position position="114"/>
    </location>
    <ligand>
        <name>anthranilate</name>
        <dbReference type="ChEBI" id="CHEBI:16567"/>
        <label>1</label>
    </ligand>
</feature>
<feature type="binding site" evidence="5">
    <location>
        <position position="83"/>
    </location>
    <ligand>
        <name>anthranilate</name>
        <dbReference type="ChEBI" id="CHEBI:16567"/>
        <label>1</label>
    </ligand>
</feature>
<feature type="binding site" evidence="5">
    <location>
        <begin position="111"/>
        <end position="119"/>
    </location>
    <ligand>
        <name>5-phospho-alpha-D-ribose 1-diphosphate</name>
        <dbReference type="ChEBI" id="CHEBI:58017"/>
    </ligand>
</feature>
<comment type="function">
    <text evidence="5">Catalyzes the transfer of the phosphoribosyl group of 5-phosphorylribose-1-pyrophosphate (PRPP) to anthranilate to yield N-(5'-phosphoribosyl)-anthranilate (PRA).</text>
</comment>
<comment type="similarity">
    <text evidence="5">Belongs to the anthranilate phosphoribosyltransferase family.</text>
</comment>
<dbReference type="HAMAP" id="MF_00211">
    <property type="entry name" value="TrpD"/>
    <property type="match status" value="1"/>
</dbReference>
<keyword evidence="3 5" id="KW-0822">Tryptophan biosynthesis</keyword>
<feature type="binding site" evidence="5">
    <location>
        <position position="123"/>
    </location>
    <ligand>
        <name>5-phospho-alpha-D-ribose 1-diphosphate</name>
        <dbReference type="ChEBI" id="CHEBI:58017"/>
    </ligand>
</feature>
<feature type="domain" description="Glycosyl transferase family 3" evidence="6">
    <location>
        <begin position="77"/>
        <end position="304"/>
    </location>
</feature>
<evidence type="ECO:0000313" key="9">
    <source>
        <dbReference type="Proteomes" id="UP000250080"/>
    </source>
</evidence>
<feature type="binding site" evidence="5">
    <location>
        <position position="227"/>
    </location>
    <ligand>
        <name>Mg(2+)</name>
        <dbReference type="ChEBI" id="CHEBI:18420"/>
        <label>2</label>
    </ligand>
</feature>
<dbReference type="PANTHER" id="PTHR43285">
    <property type="entry name" value="ANTHRANILATE PHOSPHORIBOSYLTRANSFERASE"/>
    <property type="match status" value="1"/>
</dbReference>
<name>A0A0A8R803_9ACTN</name>
<feature type="binding site" evidence="5">
    <location>
        <position position="169"/>
    </location>
    <ligand>
        <name>anthranilate</name>
        <dbReference type="ChEBI" id="CHEBI:16567"/>
        <label>2</label>
    </ligand>
</feature>
<dbReference type="OrthoDB" id="9806430at2"/>
<accession>A0A0A8R803</accession>
<dbReference type="OMA" id="GPMTNPA"/>
<keyword evidence="5" id="KW-0460">Magnesium</keyword>
<evidence type="ECO:0000313" key="8">
    <source>
        <dbReference type="EMBL" id="SCQ76722.1"/>
    </source>
</evidence>
<keyword evidence="4 5" id="KW-0057">Aromatic amino acid biosynthesis</keyword>
<proteinExistence type="inferred from homology"/>
<dbReference type="Proteomes" id="UP000250080">
    <property type="component" value="Chromosome I"/>
</dbReference>
<keyword evidence="5" id="KW-0028">Amino-acid biosynthesis</keyword>
<dbReference type="SUPFAM" id="SSF52418">
    <property type="entry name" value="Nucleoside phosphorylase/phosphoribosyltransferase catalytic domain"/>
    <property type="match status" value="1"/>
</dbReference>
<dbReference type="AlphaFoldDB" id="A0A0A8R803"/>
<dbReference type="NCBIfam" id="TIGR01245">
    <property type="entry name" value="trpD"/>
    <property type="match status" value="1"/>
</dbReference>
<comment type="caution">
    <text evidence="5">Lacks conserved residue(s) required for the propagation of feature annotation.</text>
</comment>
<dbReference type="GO" id="GO:0000162">
    <property type="term" value="P:L-tryptophan biosynthetic process"/>
    <property type="evidence" value="ECO:0007669"/>
    <property type="project" value="UniProtKB-UniRule"/>
</dbReference>
<evidence type="ECO:0000259" key="7">
    <source>
        <dbReference type="Pfam" id="PF02885"/>
    </source>
</evidence>
<evidence type="ECO:0000256" key="2">
    <source>
        <dbReference type="ARBA" id="ARBA00022679"/>
    </source>
</evidence>
<dbReference type="InterPro" id="IPR036320">
    <property type="entry name" value="Glycosyl_Trfase_fam3_N_dom_sf"/>
</dbReference>
<feature type="binding site" evidence="5">
    <location>
        <begin position="86"/>
        <end position="87"/>
    </location>
    <ligand>
        <name>5-phospho-alpha-D-ribose 1-diphosphate</name>
        <dbReference type="ChEBI" id="CHEBI:58017"/>
    </ligand>
</feature>
<dbReference type="Pfam" id="PF00591">
    <property type="entry name" value="Glycos_transf_3"/>
    <property type="match status" value="1"/>
</dbReference>
<dbReference type="Gene3D" id="3.40.1030.10">
    <property type="entry name" value="Nucleoside phosphorylase/phosphoribosyltransferase catalytic domain"/>
    <property type="match status" value="1"/>
</dbReference>
<feature type="binding site" evidence="5">
    <location>
        <position position="95"/>
    </location>
    <ligand>
        <name>Mg(2+)</name>
        <dbReference type="ChEBI" id="CHEBI:18420"/>
        <label>1</label>
    </ligand>
</feature>
<evidence type="ECO:0000256" key="3">
    <source>
        <dbReference type="ARBA" id="ARBA00022822"/>
    </source>
</evidence>
<comment type="subunit">
    <text evidence="5">Homodimer.</text>
</comment>
<comment type="cofactor">
    <cofactor evidence="5">
        <name>Mg(2+)</name>
        <dbReference type="ChEBI" id="CHEBI:18420"/>
    </cofactor>
    <text evidence="5">Binds 2 magnesium ions per monomer.</text>
</comment>
<keyword evidence="2 5" id="KW-0808">Transferase</keyword>
<organism evidence="8 9">
    <name type="scientific">Propionibacterium freudenreichii</name>
    <dbReference type="NCBI Taxonomy" id="1744"/>
    <lineage>
        <taxon>Bacteria</taxon>
        <taxon>Bacillati</taxon>
        <taxon>Actinomycetota</taxon>
        <taxon>Actinomycetes</taxon>
        <taxon>Propionibacteriales</taxon>
        <taxon>Propionibacteriaceae</taxon>
        <taxon>Propionibacterium</taxon>
    </lineage>
</organism>
<feature type="binding site" evidence="5">
    <location>
        <position position="228"/>
    </location>
    <ligand>
        <name>Mg(2+)</name>
        <dbReference type="ChEBI" id="CHEBI:18420"/>
        <label>2</label>
    </ligand>
</feature>
<dbReference type="Pfam" id="PF02885">
    <property type="entry name" value="Glycos_trans_3N"/>
    <property type="match status" value="1"/>
</dbReference>
<feature type="binding site" evidence="5">
    <location>
        <position position="228"/>
    </location>
    <ligand>
        <name>Mg(2+)</name>
        <dbReference type="ChEBI" id="CHEBI:18420"/>
        <label>1</label>
    </ligand>
</feature>
<dbReference type="GO" id="GO:0004048">
    <property type="term" value="F:anthranilate phosphoribosyltransferase activity"/>
    <property type="evidence" value="ECO:0007669"/>
    <property type="project" value="UniProtKB-UniRule"/>
</dbReference>
<dbReference type="Gene3D" id="1.20.970.10">
    <property type="entry name" value="Transferase, Pyrimidine Nucleoside Phosphorylase, Chain C"/>
    <property type="match status" value="1"/>
</dbReference>
<feature type="domain" description="Glycosyl transferase family 3 N-terminal" evidence="7">
    <location>
        <begin position="9"/>
        <end position="69"/>
    </location>
</feature>
<protein>
    <recommendedName>
        <fullName evidence="5">Anthranilate phosphoribosyltransferase</fullName>
        <ecNumber evidence="5">2.4.2.18</ecNumber>
    </recommendedName>
</protein>
<evidence type="ECO:0000256" key="1">
    <source>
        <dbReference type="ARBA" id="ARBA00022676"/>
    </source>
</evidence>
<dbReference type="GO" id="GO:0005829">
    <property type="term" value="C:cytosol"/>
    <property type="evidence" value="ECO:0007669"/>
    <property type="project" value="TreeGrafter"/>
</dbReference>
<dbReference type="InterPro" id="IPR005940">
    <property type="entry name" value="Anthranilate_Pribosyl_Tfrase"/>
</dbReference>
<dbReference type="EC" id="2.4.2.18" evidence="5"/>
<dbReference type="PANTHER" id="PTHR43285:SF2">
    <property type="entry name" value="ANTHRANILATE PHOSPHORIBOSYLTRANSFERASE"/>
    <property type="match status" value="1"/>
</dbReference>
<keyword evidence="5" id="KW-0479">Metal-binding</keyword>
<dbReference type="EMBL" id="LT618793">
    <property type="protein sequence ID" value="SCQ76722.1"/>
    <property type="molecule type" value="Genomic_DNA"/>
</dbReference>
<dbReference type="RefSeq" id="WP_013161448.1">
    <property type="nucleotide sequence ID" value="NZ_CCYN01000014.1"/>
</dbReference>
<reference evidence="8 9" key="1">
    <citation type="submission" date="2016-09" db="EMBL/GenBank/DDBJ databases">
        <authorList>
            <person name="Laine KS P."/>
        </authorList>
    </citation>
    <scope>NUCLEOTIDE SEQUENCE [LARGE SCALE GENOMIC DNA]</scope>
    <source>
        <strain evidence="8">PFRJS-23</strain>
    </source>
</reference>